<sequence>MESESRTIMNDAPQEGENPRLPAILYLVPTPIGNLEDITLRALRILNSVDRILAEDTRHTARLLGHHGIATPMSPFHEHNAQSRIGPALADLAAGRSLALVSDAGSPGISDPGAPLVRAVVDAGYRVEALPGATALIPALTASGLDARRFAFEGFPPRKSGQLRAFFADLAQEPRTLILYESPRRLADTLNIAAQELGADRPACVARELTKLYETLHRGTLGELAEQFTAEAPRGEIVLVIAGADVEAARQALDPEQVVRELLESGLSVKEAAKEAAKQTGRRKSEMYDVAVKLKG</sequence>
<evidence type="ECO:0000256" key="4">
    <source>
        <dbReference type="ARBA" id="ARBA00022679"/>
    </source>
</evidence>
<dbReference type="PANTHER" id="PTHR46111:SF1">
    <property type="entry name" value="RIBOSOMAL RNA SMALL SUBUNIT METHYLTRANSFERASE I"/>
    <property type="match status" value="1"/>
</dbReference>
<keyword evidence="2 6" id="KW-0698">rRNA processing</keyword>
<comment type="function">
    <text evidence="6">Catalyzes the 2'-O-methylation of the ribose of cytidine 1402 (C1402) in 16S rRNA.</text>
</comment>
<feature type="domain" description="RsmI HTH" evidence="8">
    <location>
        <begin position="253"/>
        <end position="295"/>
    </location>
</feature>
<evidence type="ECO:0000256" key="2">
    <source>
        <dbReference type="ARBA" id="ARBA00022552"/>
    </source>
</evidence>
<accession>A0A1Y2K0D5</accession>
<dbReference type="InterPro" id="IPR000878">
    <property type="entry name" value="4pyrrol_Mease"/>
</dbReference>
<dbReference type="InterPro" id="IPR014777">
    <property type="entry name" value="4pyrrole_Mease_sub1"/>
</dbReference>
<gene>
    <name evidence="6" type="primary">rsmI</name>
    <name evidence="9" type="ORF">MAIT1_01488</name>
</gene>
<keyword evidence="10" id="KW-1185">Reference proteome</keyword>
<dbReference type="STRING" id="1434232.MAIT1_01488"/>
<dbReference type="EMBL" id="LVJN01000020">
    <property type="protein sequence ID" value="OSM01503.1"/>
    <property type="molecule type" value="Genomic_DNA"/>
</dbReference>
<dbReference type="AlphaFoldDB" id="A0A1Y2K0D5"/>
<keyword evidence="3 6" id="KW-0489">Methyltransferase</keyword>
<dbReference type="HAMAP" id="MF_01877">
    <property type="entry name" value="16SrRNA_methyltr_I"/>
    <property type="match status" value="1"/>
</dbReference>
<name>A0A1Y2K0D5_9PROT</name>
<evidence type="ECO:0000256" key="1">
    <source>
        <dbReference type="ARBA" id="ARBA00022490"/>
    </source>
</evidence>
<dbReference type="GO" id="GO:0070677">
    <property type="term" value="F:rRNA (cytosine-2'-O-)-methyltransferase activity"/>
    <property type="evidence" value="ECO:0007669"/>
    <property type="project" value="UniProtKB-UniRule"/>
</dbReference>
<dbReference type="CDD" id="cd11648">
    <property type="entry name" value="RsmI"/>
    <property type="match status" value="1"/>
</dbReference>
<keyword evidence="1 6" id="KW-0963">Cytoplasm</keyword>
<dbReference type="FunFam" id="3.30.950.10:FF:000002">
    <property type="entry name" value="Ribosomal RNA small subunit methyltransferase I"/>
    <property type="match status" value="1"/>
</dbReference>
<dbReference type="EC" id="2.1.1.198" evidence="6"/>
<dbReference type="Gene3D" id="3.40.1010.10">
    <property type="entry name" value="Cobalt-precorrin-4 Transmethylase, Domain 1"/>
    <property type="match status" value="1"/>
</dbReference>
<comment type="caution">
    <text evidence="9">The sequence shown here is derived from an EMBL/GenBank/DDBJ whole genome shotgun (WGS) entry which is preliminary data.</text>
</comment>
<dbReference type="InterPro" id="IPR008189">
    <property type="entry name" value="rRNA_ssu_MeTfrase_I"/>
</dbReference>
<comment type="similarity">
    <text evidence="6">Belongs to the methyltransferase superfamily. RsmI family.</text>
</comment>
<evidence type="ECO:0000313" key="10">
    <source>
        <dbReference type="Proteomes" id="UP000194003"/>
    </source>
</evidence>
<proteinExistence type="inferred from homology"/>
<dbReference type="PROSITE" id="PS01296">
    <property type="entry name" value="RSMI"/>
    <property type="match status" value="1"/>
</dbReference>
<evidence type="ECO:0000259" key="7">
    <source>
        <dbReference type="Pfam" id="PF00590"/>
    </source>
</evidence>
<keyword evidence="5 6" id="KW-0949">S-adenosyl-L-methionine</keyword>
<evidence type="ECO:0000313" key="9">
    <source>
        <dbReference type="EMBL" id="OSM01503.1"/>
    </source>
</evidence>
<dbReference type="Gene3D" id="3.30.950.10">
    <property type="entry name" value="Methyltransferase, Cobalt-precorrin-4 Transmethylase, Domain 2"/>
    <property type="match status" value="1"/>
</dbReference>
<evidence type="ECO:0000256" key="5">
    <source>
        <dbReference type="ARBA" id="ARBA00022691"/>
    </source>
</evidence>
<comment type="subcellular location">
    <subcellularLocation>
        <location evidence="6">Cytoplasm</location>
    </subcellularLocation>
</comment>
<feature type="domain" description="Tetrapyrrole methylase" evidence="7">
    <location>
        <begin position="25"/>
        <end position="225"/>
    </location>
</feature>
<dbReference type="InterPro" id="IPR014776">
    <property type="entry name" value="4pyrrole_Mease_sub2"/>
</dbReference>
<dbReference type="SUPFAM" id="SSF53790">
    <property type="entry name" value="Tetrapyrrole methylase"/>
    <property type="match status" value="1"/>
</dbReference>
<dbReference type="Pfam" id="PF00590">
    <property type="entry name" value="TP_methylase"/>
    <property type="match status" value="1"/>
</dbReference>
<evidence type="ECO:0000256" key="6">
    <source>
        <dbReference type="HAMAP-Rule" id="MF_01877"/>
    </source>
</evidence>
<organism evidence="9 10">
    <name type="scientific">Magnetofaba australis IT-1</name>
    <dbReference type="NCBI Taxonomy" id="1434232"/>
    <lineage>
        <taxon>Bacteria</taxon>
        <taxon>Pseudomonadati</taxon>
        <taxon>Pseudomonadota</taxon>
        <taxon>Magnetococcia</taxon>
        <taxon>Magnetococcales</taxon>
        <taxon>Magnetococcaceae</taxon>
        <taxon>Magnetofaba</taxon>
    </lineage>
</organism>
<reference evidence="9 10" key="1">
    <citation type="journal article" date="2016" name="BMC Genomics">
        <title>Combined genomic and structural analyses of a cultured magnetotactic bacterium reveals its niche adaptation to a dynamic environment.</title>
        <authorList>
            <person name="Araujo A.C."/>
            <person name="Morillo V."/>
            <person name="Cypriano J."/>
            <person name="Teixeira L.C."/>
            <person name="Leao P."/>
            <person name="Lyra S."/>
            <person name="Almeida L.G."/>
            <person name="Bazylinski D.A."/>
            <person name="Vasconcellos A.T."/>
            <person name="Abreu F."/>
            <person name="Lins U."/>
        </authorList>
    </citation>
    <scope>NUCLEOTIDE SEQUENCE [LARGE SCALE GENOMIC DNA]</scope>
    <source>
        <strain evidence="9 10">IT-1</strain>
    </source>
</reference>
<dbReference type="InterPro" id="IPR035996">
    <property type="entry name" value="4pyrrol_Methylase_sf"/>
</dbReference>
<evidence type="ECO:0000256" key="3">
    <source>
        <dbReference type="ARBA" id="ARBA00022603"/>
    </source>
</evidence>
<keyword evidence="4 6" id="KW-0808">Transferase</keyword>
<dbReference type="GO" id="GO:0005737">
    <property type="term" value="C:cytoplasm"/>
    <property type="evidence" value="ECO:0007669"/>
    <property type="project" value="UniProtKB-SubCell"/>
</dbReference>
<dbReference type="Pfam" id="PF23016">
    <property type="entry name" value="RsmI_C"/>
    <property type="match status" value="1"/>
</dbReference>
<dbReference type="InterPro" id="IPR053910">
    <property type="entry name" value="RsmI_HTH"/>
</dbReference>
<dbReference type="NCBIfam" id="TIGR00096">
    <property type="entry name" value="16S rRNA (cytidine(1402)-2'-O)-methyltransferase"/>
    <property type="match status" value="1"/>
</dbReference>
<dbReference type="PANTHER" id="PTHR46111">
    <property type="entry name" value="RIBOSOMAL RNA SMALL SUBUNIT METHYLTRANSFERASE I"/>
    <property type="match status" value="1"/>
</dbReference>
<evidence type="ECO:0000259" key="8">
    <source>
        <dbReference type="Pfam" id="PF23016"/>
    </source>
</evidence>
<dbReference type="PIRSF" id="PIRSF005917">
    <property type="entry name" value="MTase_YraL"/>
    <property type="match status" value="1"/>
</dbReference>
<comment type="catalytic activity">
    <reaction evidence="6">
        <text>cytidine(1402) in 16S rRNA + S-adenosyl-L-methionine = 2'-O-methylcytidine(1402) in 16S rRNA + S-adenosyl-L-homocysteine + H(+)</text>
        <dbReference type="Rhea" id="RHEA:42924"/>
        <dbReference type="Rhea" id="RHEA-COMP:10285"/>
        <dbReference type="Rhea" id="RHEA-COMP:10286"/>
        <dbReference type="ChEBI" id="CHEBI:15378"/>
        <dbReference type="ChEBI" id="CHEBI:57856"/>
        <dbReference type="ChEBI" id="CHEBI:59789"/>
        <dbReference type="ChEBI" id="CHEBI:74495"/>
        <dbReference type="ChEBI" id="CHEBI:82748"/>
        <dbReference type="EC" id="2.1.1.198"/>
    </reaction>
</comment>
<dbReference type="Proteomes" id="UP000194003">
    <property type="component" value="Unassembled WGS sequence"/>
</dbReference>
<dbReference type="InterPro" id="IPR018063">
    <property type="entry name" value="SAM_MeTrfase_RsmI_CS"/>
</dbReference>
<protein>
    <recommendedName>
        <fullName evidence="6">Ribosomal RNA small subunit methyltransferase I</fullName>
        <ecNumber evidence="6">2.1.1.198</ecNumber>
    </recommendedName>
    <alternativeName>
        <fullName evidence="6">16S rRNA 2'-O-ribose C1402 methyltransferase</fullName>
    </alternativeName>
    <alternativeName>
        <fullName evidence="6">rRNA (cytidine-2'-O-)-methyltransferase RsmI</fullName>
    </alternativeName>
</protein>